<protein>
    <submittedName>
        <fullName evidence="1">Uncharacterized protein</fullName>
    </submittedName>
</protein>
<dbReference type="Proteomes" id="UP000001812">
    <property type="component" value="Chromosome II"/>
</dbReference>
<evidence type="ECO:0000313" key="1">
    <source>
        <dbReference type="EMBL" id="EET03392.1"/>
    </source>
</evidence>
<dbReference type="EMBL" id="CM000833">
    <property type="protein sequence ID" value="EET03392.1"/>
    <property type="molecule type" value="Genomic_DNA"/>
</dbReference>
<accession>A0A0E1W172</accession>
<dbReference type="HOGENOM" id="CLU_3077649_0_0_4"/>
<reference evidence="1" key="1">
    <citation type="submission" date="2009-05" db="EMBL/GenBank/DDBJ databases">
        <authorList>
            <person name="Harkins D.M."/>
            <person name="DeShazer D."/>
            <person name="Woods D.E."/>
            <person name="Brinkac L.M."/>
            <person name="Brown K.A."/>
            <person name="Hung G.C."/>
            <person name="Tuanyok A."/>
            <person name="Zhang B."/>
            <person name="Nierman W.C."/>
        </authorList>
    </citation>
    <scope>NUCLEOTIDE SEQUENCE [LARGE SCALE GENOMIC DNA]</scope>
    <source>
        <strain evidence="1">1710a</strain>
    </source>
</reference>
<name>A0A0E1W172_BURPE</name>
<organism evidence="1">
    <name type="scientific">Burkholderia pseudomallei 1710a</name>
    <dbReference type="NCBI Taxonomy" id="320371"/>
    <lineage>
        <taxon>Bacteria</taxon>
        <taxon>Pseudomonadati</taxon>
        <taxon>Pseudomonadota</taxon>
        <taxon>Betaproteobacteria</taxon>
        <taxon>Burkholderiales</taxon>
        <taxon>Burkholderiaceae</taxon>
        <taxon>Burkholderia</taxon>
        <taxon>pseudomallei group</taxon>
    </lineage>
</organism>
<gene>
    <name evidence="1" type="ORF">BURPS1710A_A3281</name>
</gene>
<proteinExistence type="predicted"/>
<sequence>MRRRAFEPALHRIGASQRARLVVPDVVRRALGSRPRVPRDDVSAVGARIAAA</sequence>
<dbReference type="AlphaFoldDB" id="A0A0E1W172"/>